<dbReference type="RefSeq" id="WP_040199283.1">
    <property type="nucleotide sequence ID" value="NZ_CP010311.1"/>
</dbReference>
<dbReference type="CDD" id="cd16380">
    <property type="entry name" value="YitT_C"/>
    <property type="match status" value="1"/>
</dbReference>
<sequence>MGRRDWSYSVCWNLFLVISGSILQAFAFKGLATAHGFVPSGMFGLAALLQYVTGFSNAGIIYLILNIPMFIFGYLMISKRFLGYSFVSMIVTTLAFMVVNVDFGIENQLYAAVCFGVMVGAGAGIVLRSLGSNGGLDVIAVYLTQRYNIGVGKTYFAFNFVLFSFSFASLDNDLVIASLIAAFVCSVTIEYCLSMFNQRKVCFIISDRNQEIADKVMDHLKIGATFLQGSGAYKKSEKRMLMVVINNIQLKRLEELVFTTDDYALFIVENTFAVIGSTFSRRKIY</sequence>
<evidence type="ECO:0000256" key="4">
    <source>
        <dbReference type="ARBA" id="ARBA00022989"/>
    </source>
</evidence>
<gene>
    <name evidence="8" type="ORF">GSUB_03925</name>
</gene>
<dbReference type="PANTHER" id="PTHR33545">
    <property type="entry name" value="UPF0750 MEMBRANE PROTEIN YITT-RELATED"/>
    <property type="match status" value="1"/>
</dbReference>
<dbReference type="HOGENOM" id="CLU_063199_1_1_7"/>
<dbReference type="Pfam" id="PF10035">
    <property type="entry name" value="DUF2179"/>
    <property type="match status" value="1"/>
</dbReference>
<keyword evidence="4 6" id="KW-1133">Transmembrane helix</keyword>
<protein>
    <submittedName>
        <fullName evidence="8">Membrane protein</fullName>
    </submittedName>
</protein>
<dbReference type="InterPro" id="IPR019264">
    <property type="entry name" value="DUF2179"/>
</dbReference>
<evidence type="ECO:0000256" key="1">
    <source>
        <dbReference type="ARBA" id="ARBA00004651"/>
    </source>
</evidence>
<accession>A0A0B5FP63</accession>
<dbReference type="OrthoDB" id="5401948at2"/>
<keyword evidence="2" id="KW-1003">Cell membrane</keyword>
<dbReference type="STRING" id="483547.GSUB_03925"/>
<feature type="transmembrane region" description="Helical" evidence="6">
    <location>
        <begin position="6"/>
        <end position="27"/>
    </location>
</feature>
<evidence type="ECO:0000313" key="8">
    <source>
        <dbReference type="EMBL" id="AJF05880.1"/>
    </source>
</evidence>
<evidence type="ECO:0000256" key="6">
    <source>
        <dbReference type="SAM" id="Phobius"/>
    </source>
</evidence>
<reference evidence="8 9" key="1">
    <citation type="journal article" date="2015" name="Genome Announc.">
        <title>Genomes of Geoalkalibacter ferrihydriticus Z-0531T and Geoalkalibacter subterraneus Red1T, Two Haloalkaliphilic Metal-Reducing Deltaproteobacteria.</title>
        <authorList>
            <person name="Badalamenti J.P."/>
            <person name="Krajmalnik-Brown R."/>
            <person name="Torres C.I."/>
            <person name="Bond D.R."/>
        </authorList>
    </citation>
    <scope>NUCLEOTIDE SEQUENCE [LARGE SCALE GENOMIC DNA]</scope>
    <source>
        <strain evidence="8 9">Red1</strain>
    </source>
</reference>
<dbReference type="PANTHER" id="PTHR33545:SF5">
    <property type="entry name" value="UPF0750 MEMBRANE PROTEIN YITT"/>
    <property type="match status" value="1"/>
</dbReference>
<dbReference type="EMBL" id="CP010311">
    <property type="protein sequence ID" value="AJF05880.1"/>
    <property type="molecule type" value="Genomic_DNA"/>
</dbReference>
<feature type="transmembrane region" description="Helical" evidence="6">
    <location>
        <begin position="174"/>
        <end position="193"/>
    </location>
</feature>
<proteinExistence type="predicted"/>
<dbReference type="Pfam" id="PF02588">
    <property type="entry name" value="YitT_membrane"/>
    <property type="match status" value="1"/>
</dbReference>
<keyword evidence="5 6" id="KW-0472">Membrane</keyword>
<organism evidence="8 9">
    <name type="scientific">Geoalkalibacter subterraneus</name>
    <dbReference type="NCBI Taxonomy" id="483547"/>
    <lineage>
        <taxon>Bacteria</taxon>
        <taxon>Pseudomonadati</taxon>
        <taxon>Thermodesulfobacteriota</taxon>
        <taxon>Desulfuromonadia</taxon>
        <taxon>Desulfuromonadales</taxon>
        <taxon>Geoalkalibacteraceae</taxon>
        <taxon>Geoalkalibacter</taxon>
    </lineage>
</organism>
<dbReference type="GO" id="GO:0005886">
    <property type="term" value="C:plasma membrane"/>
    <property type="evidence" value="ECO:0007669"/>
    <property type="project" value="UniProtKB-SubCell"/>
</dbReference>
<keyword evidence="3 6" id="KW-0812">Transmembrane</keyword>
<evidence type="ECO:0000259" key="7">
    <source>
        <dbReference type="Pfam" id="PF10035"/>
    </source>
</evidence>
<keyword evidence="9" id="KW-1185">Reference proteome</keyword>
<evidence type="ECO:0000313" key="9">
    <source>
        <dbReference type="Proteomes" id="UP000035036"/>
    </source>
</evidence>
<evidence type="ECO:0000256" key="3">
    <source>
        <dbReference type="ARBA" id="ARBA00022692"/>
    </source>
</evidence>
<dbReference type="PIRSF" id="PIRSF006483">
    <property type="entry name" value="Membrane_protein_YitT"/>
    <property type="match status" value="1"/>
</dbReference>
<feature type="transmembrane region" description="Helical" evidence="6">
    <location>
        <begin position="147"/>
        <end position="168"/>
    </location>
</feature>
<dbReference type="InterPro" id="IPR003740">
    <property type="entry name" value="YitT"/>
</dbReference>
<dbReference type="InterPro" id="IPR051461">
    <property type="entry name" value="UPF0750_membrane"/>
</dbReference>
<dbReference type="InterPro" id="IPR015867">
    <property type="entry name" value="N-reg_PII/ATP_PRibTrfase_C"/>
</dbReference>
<feature type="transmembrane region" description="Helical" evidence="6">
    <location>
        <begin position="109"/>
        <end position="127"/>
    </location>
</feature>
<dbReference type="Gene3D" id="3.30.70.120">
    <property type="match status" value="1"/>
</dbReference>
<evidence type="ECO:0000256" key="2">
    <source>
        <dbReference type="ARBA" id="ARBA00022475"/>
    </source>
</evidence>
<evidence type="ECO:0000256" key="5">
    <source>
        <dbReference type="ARBA" id="ARBA00023136"/>
    </source>
</evidence>
<name>A0A0B5FP63_9BACT</name>
<feature type="transmembrane region" description="Helical" evidence="6">
    <location>
        <begin position="59"/>
        <end position="77"/>
    </location>
</feature>
<feature type="transmembrane region" description="Helical" evidence="6">
    <location>
        <begin position="84"/>
        <end position="103"/>
    </location>
</feature>
<comment type="subcellular location">
    <subcellularLocation>
        <location evidence="1">Cell membrane</location>
        <topology evidence="1">Multi-pass membrane protein</topology>
    </subcellularLocation>
</comment>
<dbReference type="AlphaFoldDB" id="A0A0B5FP63"/>
<dbReference type="KEGG" id="gsb:GSUB_03925"/>
<feature type="domain" description="DUF2179" evidence="7">
    <location>
        <begin position="223"/>
        <end position="276"/>
    </location>
</feature>
<dbReference type="Proteomes" id="UP000035036">
    <property type="component" value="Chromosome"/>
</dbReference>